<organism evidence="2 3">
    <name type="scientific">Sphingomonas kyeonggiensis</name>
    <dbReference type="NCBI Taxonomy" id="1268553"/>
    <lineage>
        <taxon>Bacteria</taxon>
        <taxon>Pseudomonadati</taxon>
        <taxon>Pseudomonadota</taxon>
        <taxon>Alphaproteobacteria</taxon>
        <taxon>Sphingomonadales</taxon>
        <taxon>Sphingomonadaceae</taxon>
        <taxon>Sphingomonas</taxon>
    </lineage>
</organism>
<dbReference type="Gene3D" id="3.30.70.2970">
    <property type="entry name" value="Protein of unknown function (DUF541), domain 2"/>
    <property type="match status" value="1"/>
</dbReference>
<dbReference type="Proteomes" id="UP000575241">
    <property type="component" value="Unassembled WGS sequence"/>
</dbReference>
<accession>A0A7W7K0I9</accession>
<dbReference type="Gene3D" id="3.30.110.170">
    <property type="entry name" value="Protein of unknown function (DUF541), domain 1"/>
    <property type="match status" value="1"/>
</dbReference>
<keyword evidence="3" id="KW-1185">Reference proteome</keyword>
<proteinExistence type="predicted"/>
<sequence>MIRLALAASAAAITVAALPAAAQSDARPVLIDGTVLDVSATGTSTRVPDLAVIEAGVVSQASTAAVAMQQNNAQMTKVLAALRKSGVAERDIQTATINLSPQYRYAQNEPPVITGYQASNQVSIRFRDIAKSGTILDTLVREGANNISGPNLTVDKPEGALDEARTDAIKKARARAELYAQAAGLKVDRILAISEGGSLPMPPVPMMAMRASAGMVADKLEVVAGERELNVTVSVRFLLK</sequence>
<reference evidence="2 3" key="1">
    <citation type="submission" date="2020-08" db="EMBL/GenBank/DDBJ databases">
        <title>Functional genomics of gut bacteria from endangered species of beetles.</title>
        <authorList>
            <person name="Carlos-Shanley C."/>
        </authorList>
    </citation>
    <scope>NUCLEOTIDE SEQUENCE [LARGE SCALE GENOMIC DNA]</scope>
    <source>
        <strain evidence="2 3">S00224</strain>
    </source>
</reference>
<feature type="chain" id="PRO_5030711691" evidence="1">
    <location>
        <begin position="23"/>
        <end position="240"/>
    </location>
</feature>
<keyword evidence="1" id="KW-0732">Signal</keyword>
<dbReference type="PANTHER" id="PTHR34387:SF1">
    <property type="entry name" value="PERIPLASMIC IMMUNOGENIC PROTEIN"/>
    <property type="match status" value="1"/>
</dbReference>
<evidence type="ECO:0000313" key="3">
    <source>
        <dbReference type="Proteomes" id="UP000575241"/>
    </source>
</evidence>
<dbReference type="GO" id="GO:0006974">
    <property type="term" value="P:DNA damage response"/>
    <property type="evidence" value="ECO:0007669"/>
    <property type="project" value="TreeGrafter"/>
</dbReference>
<feature type="signal peptide" evidence="1">
    <location>
        <begin position="1"/>
        <end position="22"/>
    </location>
</feature>
<name>A0A7W7K0I9_9SPHN</name>
<dbReference type="AlphaFoldDB" id="A0A7W7K0I9"/>
<gene>
    <name evidence="2" type="ORF">HNP52_001201</name>
</gene>
<dbReference type="PANTHER" id="PTHR34387">
    <property type="entry name" value="SLR1258 PROTEIN"/>
    <property type="match status" value="1"/>
</dbReference>
<comment type="caution">
    <text evidence="2">The sequence shown here is derived from an EMBL/GenBank/DDBJ whole genome shotgun (WGS) entry which is preliminary data.</text>
</comment>
<dbReference type="InterPro" id="IPR007497">
    <property type="entry name" value="SIMPL/DUF541"/>
</dbReference>
<dbReference type="Pfam" id="PF04402">
    <property type="entry name" value="SIMPL"/>
    <property type="match status" value="1"/>
</dbReference>
<dbReference type="EMBL" id="JACHLN010000001">
    <property type="protein sequence ID" value="MBB4838150.1"/>
    <property type="molecule type" value="Genomic_DNA"/>
</dbReference>
<evidence type="ECO:0000313" key="2">
    <source>
        <dbReference type="EMBL" id="MBB4838150.1"/>
    </source>
</evidence>
<protein>
    <submittedName>
        <fullName evidence="2">Uncharacterized protein YggE</fullName>
    </submittedName>
</protein>
<evidence type="ECO:0000256" key="1">
    <source>
        <dbReference type="SAM" id="SignalP"/>
    </source>
</evidence>
<dbReference type="InterPro" id="IPR052022">
    <property type="entry name" value="26kDa_periplasmic_antigen"/>
</dbReference>